<dbReference type="InterPro" id="IPR025758">
    <property type="entry name" value="Fic/DOC_N"/>
</dbReference>
<keyword evidence="4" id="KW-1185">Reference proteome</keyword>
<accession>A0ABV9NIN3</accession>
<reference evidence="4" key="1">
    <citation type="journal article" date="2019" name="Int. J. Syst. Evol. Microbiol.">
        <title>The Global Catalogue of Microorganisms (GCM) 10K type strain sequencing project: providing services to taxonomists for standard genome sequencing and annotation.</title>
        <authorList>
            <consortium name="The Broad Institute Genomics Platform"/>
            <consortium name="The Broad Institute Genome Sequencing Center for Infectious Disease"/>
            <person name="Wu L."/>
            <person name="Ma J."/>
        </authorList>
    </citation>
    <scope>NUCLEOTIDE SEQUENCE [LARGE SCALE GENOMIC DNA]</scope>
    <source>
        <strain evidence="4">CGMCC 1.13574</strain>
    </source>
</reference>
<evidence type="ECO:0000259" key="2">
    <source>
        <dbReference type="Pfam" id="PF13784"/>
    </source>
</evidence>
<protein>
    <submittedName>
        <fullName evidence="3">Fic/DOC family N-terminal domain-containing protein</fullName>
    </submittedName>
</protein>
<feature type="domain" description="Fic/DOC N-terminal" evidence="2">
    <location>
        <begin position="1"/>
        <end position="62"/>
    </location>
</feature>
<evidence type="ECO:0000313" key="4">
    <source>
        <dbReference type="Proteomes" id="UP001595892"/>
    </source>
</evidence>
<proteinExistence type="predicted"/>
<dbReference type="Proteomes" id="UP001595892">
    <property type="component" value="Unassembled WGS sequence"/>
</dbReference>
<evidence type="ECO:0000313" key="3">
    <source>
        <dbReference type="EMBL" id="MFC4727424.1"/>
    </source>
</evidence>
<dbReference type="EMBL" id="JBHSGG010000011">
    <property type="protein sequence ID" value="MFC4727424.1"/>
    <property type="molecule type" value="Genomic_DNA"/>
</dbReference>
<feature type="region of interest" description="Disordered" evidence="1">
    <location>
        <begin position="110"/>
        <end position="130"/>
    </location>
</feature>
<comment type="caution">
    <text evidence="3">The sequence shown here is derived from an EMBL/GenBank/DDBJ whole genome shotgun (WGS) entry which is preliminary data.</text>
</comment>
<dbReference type="RefSeq" id="WP_377003435.1">
    <property type="nucleotide sequence ID" value="NZ_JBHSGG010000011.1"/>
</dbReference>
<organism evidence="3 4">
    <name type="scientific">Coralloluteibacterium thermophilum</name>
    <dbReference type="NCBI Taxonomy" id="2707049"/>
    <lineage>
        <taxon>Bacteria</taxon>
        <taxon>Pseudomonadati</taxon>
        <taxon>Pseudomonadota</taxon>
        <taxon>Gammaproteobacteria</taxon>
        <taxon>Lysobacterales</taxon>
        <taxon>Lysobacteraceae</taxon>
        <taxon>Coralloluteibacterium</taxon>
    </lineage>
</organism>
<dbReference type="Pfam" id="PF13784">
    <property type="entry name" value="Fic_N"/>
    <property type="match status" value="1"/>
</dbReference>
<evidence type="ECO:0000256" key="1">
    <source>
        <dbReference type="SAM" id="MobiDB-lite"/>
    </source>
</evidence>
<name>A0ABV9NIN3_9GAMM</name>
<gene>
    <name evidence="3" type="ORF">ACFO3Q_04470</name>
</gene>
<sequence length="130" mass="13944">MAATIPNQDILIGTPTLQEAGVNPATENIVTTRDDLGREDGPADAAGTAIREVLRHRHALRARFEQVRRAGLPTLDSIHPFGDGTGRIVNALYLAKEALLEIPVPLQRDASPGRPGRATIPDTARATLVR</sequence>